<dbReference type="PANTHER" id="PTHR31065:SF35">
    <property type="entry name" value="PLATZ TRANSCRIPTION FACTOR FAMILY PROTEIN"/>
    <property type="match status" value="1"/>
</dbReference>
<evidence type="ECO:0008006" key="4">
    <source>
        <dbReference type="Google" id="ProtNLM"/>
    </source>
</evidence>
<proteinExistence type="predicted"/>
<protein>
    <recommendedName>
        <fullName evidence="4">B box-type domain-containing protein</fullName>
    </recommendedName>
</protein>
<dbReference type="OrthoDB" id="1908108at2759"/>
<evidence type="ECO:0000256" key="1">
    <source>
        <dbReference type="SAM" id="MobiDB-lite"/>
    </source>
</evidence>
<evidence type="ECO:0000313" key="3">
    <source>
        <dbReference type="Proteomes" id="UP000275267"/>
    </source>
</evidence>
<dbReference type="CDD" id="cd19756">
    <property type="entry name" value="Bbox2"/>
    <property type="match status" value="1"/>
</dbReference>
<dbReference type="Proteomes" id="UP000275267">
    <property type="component" value="Unassembled WGS sequence"/>
</dbReference>
<dbReference type="PANTHER" id="PTHR31065">
    <property type="entry name" value="PLATZ TRANSCRIPTION FACTOR FAMILY PROTEIN"/>
    <property type="match status" value="1"/>
</dbReference>
<gene>
    <name evidence="2" type="ORF">C2845_PM09G18900</name>
</gene>
<keyword evidence="3" id="KW-1185">Reference proteome</keyword>
<feature type="compositionally biased region" description="Basic and acidic residues" evidence="1">
    <location>
        <begin position="239"/>
        <end position="254"/>
    </location>
</feature>
<dbReference type="EMBL" id="PQIB02000006">
    <property type="protein sequence ID" value="RLN11813.1"/>
    <property type="molecule type" value="Genomic_DNA"/>
</dbReference>
<dbReference type="Pfam" id="PF04640">
    <property type="entry name" value="PLATZ"/>
    <property type="match status" value="1"/>
</dbReference>
<dbReference type="InterPro" id="IPR006734">
    <property type="entry name" value="PLATZ"/>
</dbReference>
<dbReference type="AlphaFoldDB" id="A0A3L6RXV5"/>
<accession>A0A3L6RXV5</accession>
<feature type="region of interest" description="Disordered" evidence="1">
    <location>
        <begin position="205"/>
        <end position="288"/>
    </location>
</feature>
<comment type="caution">
    <text evidence="2">The sequence shown here is derived from an EMBL/GenBank/DDBJ whole genome shotgun (WGS) entry which is preliminary data.</text>
</comment>
<reference evidence="3" key="1">
    <citation type="journal article" date="2019" name="Nat. Commun.">
        <title>The genome of broomcorn millet.</title>
        <authorList>
            <person name="Zou C."/>
            <person name="Miki D."/>
            <person name="Li D."/>
            <person name="Tang Q."/>
            <person name="Xiao L."/>
            <person name="Rajput S."/>
            <person name="Deng P."/>
            <person name="Jia W."/>
            <person name="Huang R."/>
            <person name="Zhang M."/>
            <person name="Sun Y."/>
            <person name="Hu J."/>
            <person name="Fu X."/>
            <person name="Schnable P.S."/>
            <person name="Li F."/>
            <person name="Zhang H."/>
            <person name="Feng B."/>
            <person name="Zhu X."/>
            <person name="Liu R."/>
            <person name="Schnable J.C."/>
            <person name="Zhu J.-K."/>
            <person name="Zhang H."/>
        </authorList>
    </citation>
    <scope>NUCLEOTIDE SEQUENCE [LARGE SCALE GENOMIC DNA]</scope>
</reference>
<sequence length="288" mass="32137">MVRSEEDLGPPWLRPLLGTSFFVPCRMHPELSKNECNLFCLDCTGDALCAYCLPAHRDHHVVQLPAGRPPAADLRVTTMQIRRSSYHNVIRVSEMGKLIDISHVQTYVINSAKIVFLNGRPQARPGKGVTNTCEICCRSLPDSFRFCSLGCKTPEFLIEILFFRKILAFQKISPSHHAMFMLHGHMGQTCMLGGMQWDPSLTFAIRPKRGQGSGDDGSGSDDSFSPKKPRRTAAGFDLGRFDRPGIRWSDDEGSRSNNGRPITPGTPPISRCRPSRRKGIPHRAPFYG</sequence>
<dbReference type="STRING" id="4540.A0A3L6RXV5"/>
<organism evidence="2 3">
    <name type="scientific">Panicum miliaceum</name>
    <name type="common">Proso millet</name>
    <name type="synonym">Broomcorn millet</name>
    <dbReference type="NCBI Taxonomy" id="4540"/>
    <lineage>
        <taxon>Eukaryota</taxon>
        <taxon>Viridiplantae</taxon>
        <taxon>Streptophyta</taxon>
        <taxon>Embryophyta</taxon>
        <taxon>Tracheophyta</taxon>
        <taxon>Spermatophyta</taxon>
        <taxon>Magnoliopsida</taxon>
        <taxon>Liliopsida</taxon>
        <taxon>Poales</taxon>
        <taxon>Poaceae</taxon>
        <taxon>PACMAD clade</taxon>
        <taxon>Panicoideae</taxon>
        <taxon>Panicodae</taxon>
        <taxon>Paniceae</taxon>
        <taxon>Panicinae</taxon>
        <taxon>Panicum</taxon>
        <taxon>Panicum sect. Panicum</taxon>
    </lineage>
</organism>
<name>A0A3L6RXV5_PANMI</name>
<evidence type="ECO:0000313" key="2">
    <source>
        <dbReference type="EMBL" id="RLN11813.1"/>
    </source>
</evidence>